<dbReference type="PROSITE" id="PS00108">
    <property type="entry name" value="PROTEIN_KINASE_ST"/>
    <property type="match status" value="1"/>
</dbReference>
<dbReference type="RefSeq" id="WP_146579512.1">
    <property type="nucleotide sequence ID" value="NZ_SJPM01000009.1"/>
</dbReference>
<dbReference type="Proteomes" id="UP000316213">
    <property type="component" value="Unassembled WGS sequence"/>
</dbReference>
<feature type="transmembrane region" description="Helical" evidence="7">
    <location>
        <begin position="513"/>
        <end position="542"/>
    </location>
</feature>
<evidence type="ECO:0000256" key="3">
    <source>
        <dbReference type="ARBA" id="ARBA00022777"/>
    </source>
</evidence>
<feature type="transmembrane region" description="Helical" evidence="7">
    <location>
        <begin position="480"/>
        <end position="501"/>
    </location>
</feature>
<dbReference type="InterPro" id="IPR000719">
    <property type="entry name" value="Prot_kinase_dom"/>
</dbReference>
<dbReference type="Pfam" id="PF00069">
    <property type="entry name" value="Pkinase"/>
    <property type="match status" value="1"/>
</dbReference>
<dbReference type="InterPro" id="IPR017441">
    <property type="entry name" value="Protein_kinase_ATP_BS"/>
</dbReference>
<dbReference type="Gene3D" id="1.10.510.10">
    <property type="entry name" value="Transferase(Phosphotransferase) domain 1"/>
    <property type="match status" value="2"/>
</dbReference>
<feature type="compositionally biased region" description="Polar residues" evidence="6">
    <location>
        <begin position="1"/>
        <end position="16"/>
    </location>
</feature>
<dbReference type="PROSITE" id="PS00107">
    <property type="entry name" value="PROTEIN_KINASE_ATP"/>
    <property type="match status" value="1"/>
</dbReference>
<feature type="transmembrane region" description="Helical" evidence="7">
    <location>
        <begin position="593"/>
        <end position="613"/>
    </location>
</feature>
<evidence type="ECO:0000256" key="6">
    <source>
        <dbReference type="SAM" id="MobiDB-lite"/>
    </source>
</evidence>
<dbReference type="OrthoDB" id="6111975at2"/>
<dbReference type="PANTHER" id="PTHR43289">
    <property type="entry name" value="MITOGEN-ACTIVATED PROTEIN KINASE KINASE KINASE 20-RELATED"/>
    <property type="match status" value="1"/>
</dbReference>
<evidence type="ECO:0000313" key="10">
    <source>
        <dbReference type="Proteomes" id="UP000316213"/>
    </source>
</evidence>
<proteinExistence type="predicted"/>
<evidence type="ECO:0000256" key="5">
    <source>
        <dbReference type="PROSITE-ProRule" id="PRU10141"/>
    </source>
</evidence>
<organism evidence="9 10">
    <name type="scientific">Neorhodopirellula pilleata</name>
    <dbReference type="NCBI Taxonomy" id="2714738"/>
    <lineage>
        <taxon>Bacteria</taxon>
        <taxon>Pseudomonadati</taxon>
        <taxon>Planctomycetota</taxon>
        <taxon>Planctomycetia</taxon>
        <taxon>Pirellulales</taxon>
        <taxon>Pirellulaceae</taxon>
        <taxon>Neorhodopirellula</taxon>
    </lineage>
</organism>
<reference evidence="9 10" key="1">
    <citation type="submission" date="2019-02" db="EMBL/GenBank/DDBJ databases">
        <title>Deep-cultivation of Planctomycetes and their phenomic and genomic characterization uncovers novel biology.</title>
        <authorList>
            <person name="Wiegand S."/>
            <person name="Jogler M."/>
            <person name="Boedeker C."/>
            <person name="Pinto D."/>
            <person name="Vollmers J."/>
            <person name="Rivas-Marin E."/>
            <person name="Kohn T."/>
            <person name="Peeters S.H."/>
            <person name="Heuer A."/>
            <person name="Rast P."/>
            <person name="Oberbeckmann S."/>
            <person name="Bunk B."/>
            <person name="Jeske O."/>
            <person name="Meyerdierks A."/>
            <person name="Storesund J.E."/>
            <person name="Kallscheuer N."/>
            <person name="Luecker S."/>
            <person name="Lage O.M."/>
            <person name="Pohl T."/>
            <person name="Merkel B.J."/>
            <person name="Hornburger P."/>
            <person name="Mueller R.-W."/>
            <person name="Bruemmer F."/>
            <person name="Labrenz M."/>
            <person name="Spormann A.M."/>
            <person name="Op Den Camp H."/>
            <person name="Overmann J."/>
            <person name="Amann R."/>
            <person name="Jetten M.S.M."/>
            <person name="Mascher T."/>
            <person name="Medema M.H."/>
            <person name="Devos D.P."/>
            <person name="Kaster A.-K."/>
            <person name="Ovreas L."/>
            <person name="Rohde M."/>
            <person name="Galperin M.Y."/>
            <person name="Jogler C."/>
        </authorList>
    </citation>
    <scope>NUCLEOTIDE SEQUENCE [LARGE SCALE GENOMIC DNA]</scope>
    <source>
        <strain evidence="9 10">Pla100</strain>
    </source>
</reference>
<feature type="domain" description="Protein kinase" evidence="8">
    <location>
        <begin position="48"/>
        <end position="370"/>
    </location>
</feature>
<dbReference type="CDD" id="cd14014">
    <property type="entry name" value="STKc_PknB_like"/>
    <property type="match status" value="1"/>
</dbReference>
<dbReference type="EMBL" id="SJPM01000009">
    <property type="protein sequence ID" value="TWT93692.1"/>
    <property type="molecule type" value="Genomic_DNA"/>
</dbReference>
<dbReference type="EC" id="2.7.11.1" evidence="9"/>
<feature type="transmembrane region" description="Helical" evidence="7">
    <location>
        <begin position="429"/>
        <end position="448"/>
    </location>
</feature>
<dbReference type="GO" id="GO:0004674">
    <property type="term" value="F:protein serine/threonine kinase activity"/>
    <property type="evidence" value="ECO:0007669"/>
    <property type="project" value="UniProtKB-EC"/>
</dbReference>
<evidence type="ECO:0000259" key="8">
    <source>
        <dbReference type="PROSITE" id="PS50011"/>
    </source>
</evidence>
<evidence type="ECO:0000313" key="9">
    <source>
        <dbReference type="EMBL" id="TWT93692.1"/>
    </source>
</evidence>
<keyword evidence="1 9" id="KW-0808">Transferase</keyword>
<dbReference type="GO" id="GO:0005524">
    <property type="term" value="F:ATP binding"/>
    <property type="evidence" value="ECO:0007669"/>
    <property type="project" value="UniProtKB-UniRule"/>
</dbReference>
<evidence type="ECO:0000256" key="4">
    <source>
        <dbReference type="ARBA" id="ARBA00022840"/>
    </source>
</evidence>
<dbReference type="PANTHER" id="PTHR43289:SF34">
    <property type="entry name" value="SERINE_THREONINE-PROTEIN KINASE YBDM-RELATED"/>
    <property type="match status" value="1"/>
</dbReference>
<keyword evidence="7" id="KW-0812">Transmembrane</keyword>
<keyword evidence="2 5" id="KW-0547">Nucleotide-binding</keyword>
<dbReference type="PROSITE" id="PS50011">
    <property type="entry name" value="PROTEIN_KINASE_DOM"/>
    <property type="match status" value="1"/>
</dbReference>
<keyword evidence="10" id="KW-1185">Reference proteome</keyword>
<feature type="transmembrane region" description="Helical" evidence="7">
    <location>
        <begin position="569"/>
        <end position="587"/>
    </location>
</feature>
<keyword evidence="4 5" id="KW-0067">ATP-binding</keyword>
<feature type="binding site" evidence="5">
    <location>
        <position position="77"/>
    </location>
    <ligand>
        <name>ATP</name>
        <dbReference type="ChEBI" id="CHEBI:30616"/>
    </ligand>
</feature>
<sequence>MSPESSQPPDEFQTQPVAALSGHVAHDSQDLSARATGQRRPGSRIDDFEIIQMLGKGAFAEVYLARQLSMARLVALKISGGDGDEPQALAQFDHPNIVRVYDQRIVDRSHLLYMQYHPGGTLADVVTLVREVTHDVSSEIQGEVYLRAIDANLLAAAQVVPERSGTRDWLATADWPKVVAWVGIQLSQALQAAHQAGVLHRDVKPANVLLTAEGIPQLADFNVSLTDAPAAFAQSGQSTETCLGGSLGYMSPEHLRAMHPKLSGSPGGIREPADLYSLAVLLWELWQGQRPFECNDEARSPSDMIHEQIASRSRPLKPPNWAADGTGKANASARVLHRVLVDALSVDPSARPVSGGAMAGRLKLAMHPEAARLFEPEAGSLADRLMRISPWWVATVAILLPNIAAGWFNYQYNQNEIMTEQMRAGLDQIAFWVNAIAFPFAVGLMIYFTSACARALGAACNGETVGPQELRATLELGHRAAIIGGTCWTIAGIVYPILLRWRFSEFTSDQATHFFLSLLMCGGVAMIYPLFVLGMITTHVYYPQMIRPTMIDSQFHANAKRIKETSESYLLIAVLIPLFGLALMVFGESQSKGFMLTAIFAGMLGLFGSFKAYRSMVQTWERLGEVLASK</sequence>
<keyword evidence="3 9" id="KW-0418">Kinase</keyword>
<feature type="transmembrane region" description="Helical" evidence="7">
    <location>
        <begin position="391"/>
        <end position="409"/>
    </location>
</feature>
<accession>A0A5C6A1H9</accession>
<name>A0A5C6A1H9_9BACT</name>
<evidence type="ECO:0000256" key="7">
    <source>
        <dbReference type="SAM" id="Phobius"/>
    </source>
</evidence>
<dbReference type="InterPro" id="IPR008271">
    <property type="entry name" value="Ser/Thr_kinase_AS"/>
</dbReference>
<gene>
    <name evidence="9" type="primary">prkC_22</name>
    <name evidence="9" type="ORF">Pla100_42100</name>
</gene>
<protein>
    <submittedName>
        <fullName evidence="9">Serine/threonine-protein kinase PrkC</fullName>
        <ecNumber evidence="9">2.7.11.1</ecNumber>
    </submittedName>
</protein>
<feature type="region of interest" description="Disordered" evidence="6">
    <location>
        <begin position="1"/>
        <end position="40"/>
    </location>
</feature>
<comment type="caution">
    <text evidence="9">The sequence shown here is derived from an EMBL/GenBank/DDBJ whole genome shotgun (WGS) entry which is preliminary data.</text>
</comment>
<evidence type="ECO:0000256" key="1">
    <source>
        <dbReference type="ARBA" id="ARBA00022679"/>
    </source>
</evidence>
<evidence type="ECO:0000256" key="2">
    <source>
        <dbReference type="ARBA" id="ARBA00022741"/>
    </source>
</evidence>
<keyword evidence="7" id="KW-0472">Membrane</keyword>
<dbReference type="AlphaFoldDB" id="A0A5C6A1H9"/>
<keyword evidence="7" id="KW-1133">Transmembrane helix</keyword>
<dbReference type="InterPro" id="IPR011009">
    <property type="entry name" value="Kinase-like_dom_sf"/>
</dbReference>
<dbReference type="SMART" id="SM00220">
    <property type="entry name" value="S_TKc"/>
    <property type="match status" value="1"/>
</dbReference>
<dbReference type="SUPFAM" id="SSF56112">
    <property type="entry name" value="Protein kinase-like (PK-like)"/>
    <property type="match status" value="1"/>
</dbReference>